<dbReference type="InterPro" id="IPR051449">
    <property type="entry name" value="ABC-2_transporter_component"/>
</dbReference>
<keyword evidence="11" id="KW-1185">Reference proteome</keyword>
<dbReference type="RefSeq" id="WP_058510984.1">
    <property type="nucleotide sequence ID" value="NZ_LNYY01000019.1"/>
</dbReference>
<protein>
    <submittedName>
        <fullName evidence="10">ABC transporter permease</fullName>
    </submittedName>
</protein>
<evidence type="ECO:0000313" key="10">
    <source>
        <dbReference type="EMBL" id="KTD69026.1"/>
    </source>
</evidence>
<keyword evidence="4" id="KW-1003">Cell membrane</keyword>
<accession>A0A0W0ZJ13</accession>
<dbReference type="STRING" id="947033.Lste_2184"/>
<feature type="domain" description="ABC transmembrane type-2" evidence="9">
    <location>
        <begin position="133"/>
        <end position="369"/>
    </location>
</feature>
<dbReference type="PATRIC" id="fig|947033.5.peg.2314"/>
<feature type="transmembrane region" description="Helical" evidence="8">
    <location>
        <begin position="343"/>
        <end position="364"/>
    </location>
</feature>
<keyword evidence="7 8" id="KW-0472">Membrane</keyword>
<feature type="transmembrane region" description="Helical" evidence="8">
    <location>
        <begin position="228"/>
        <end position="249"/>
    </location>
</feature>
<dbReference type="OrthoDB" id="9808686at2"/>
<dbReference type="Pfam" id="PF12698">
    <property type="entry name" value="ABC2_membrane_3"/>
    <property type="match status" value="1"/>
</dbReference>
<comment type="caution">
    <text evidence="10">The sequence shown here is derived from an EMBL/GenBank/DDBJ whole genome shotgun (WGS) entry which is preliminary data.</text>
</comment>
<dbReference type="PROSITE" id="PS51012">
    <property type="entry name" value="ABC_TM2"/>
    <property type="match status" value="1"/>
</dbReference>
<evidence type="ECO:0000256" key="8">
    <source>
        <dbReference type="SAM" id="Phobius"/>
    </source>
</evidence>
<evidence type="ECO:0000256" key="3">
    <source>
        <dbReference type="ARBA" id="ARBA00022448"/>
    </source>
</evidence>
<dbReference type="PANTHER" id="PTHR30294">
    <property type="entry name" value="MEMBRANE COMPONENT OF ABC TRANSPORTER YHHJ-RELATED"/>
    <property type="match status" value="1"/>
</dbReference>
<evidence type="ECO:0000259" key="9">
    <source>
        <dbReference type="PROSITE" id="PS51012"/>
    </source>
</evidence>
<proteinExistence type="inferred from homology"/>
<feature type="transmembrane region" description="Helical" evidence="8">
    <location>
        <begin position="255"/>
        <end position="277"/>
    </location>
</feature>
<sequence>MNVQRLLSLIRKEFIQIVRDPSAIGIAFIMPVVLLFLFGYGVSLDSYHVPIAVVVDNPTSSTSSFIGGLQQSPFFAPKQFPDINAAQLAITNRQVKGILWLRNNFTRQLLQDNTAPIGIFVNGVNANEANILEGYLQGVWQIWLQQYAQNMGLTLVIPIENQSRVWFNPALRSRDYLVPGLIAIIMTLIGALLTSLVVAREWERGTMEALMATPVTIGEILLGKLIPYFLLGMGGMMISVLLAITLFSVPLVGDFWVLFCFSALFLLAALGMGLLISNVTRDQFVASQIAVIVTFLPAFILSGFIFDIRSMPFIIQMITHIIPARYFVNILQTLFLAGNIWSILLWNGLALLLMTFFFLGLTVLRSNKRLD</sequence>
<feature type="transmembrane region" description="Helical" evidence="8">
    <location>
        <begin position="21"/>
        <end position="40"/>
    </location>
</feature>
<dbReference type="PANTHER" id="PTHR30294:SF29">
    <property type="entry name" value="MULTIDRUG ABC TRANSPORTER PERMEASE YBHS-RELATED"/>
    <property type="match status" value="1"/>
</dbReference>
<keyword evidence="6 8" id="KW-1133">Transmembrane helix</keyword>
<dbReference type="AlphaFoldDB" id="A0A0W0ZJ13"/>
<evidence type="ECO:0000256" key="2">
    <source>
        <dbReference type="ARBA" id="ARBA00007783"/>
    </source>
</evidence>
<dbReference type="GO" id="GO:0005886">
    <property type="term" value="C:plasma membrane"/>
    <property type="evidence" value="ECO:0007669"/>
    <property type="project" value="UniProtKB-SubCell"/>
</dbReference>
<feature type="transmembrane region" description="Helical" evidence="8">
    <location>
        <begin position="284"/>
        <end position="306"/>
    </location>
</feature>
<dbReference type="GO" id="GO:0140359">
    <property type="term" value="F:ABC-type transporter activity"/>
    <property type="evidence" value="ECO:0007669"/>
    <property type="project" value="InterPro"/>
</dbReference>
<comment type="subcellular location">
    <subcellularLocation>
        <location evidence="1">Cell membrane</location>
        <topology evidence="1">Multi-pass membrane protein</topology>
    </subcellularLocation>
</comment>
<feature type="transmembrane region" description="Helical" evidence="8">
    <location>
        <begin position="176"/>
        <end position="199"/>
    </location>
</feature>
<evidence type="ECO:0000256" key="6">
    <source>
        <dbReference type="ARBA" id="ARBA00022989"/>
    </source>
</evidence>
<dbReference type="EMBL" id="LNYY01000019">
    <property type="protein sequence ID" value="KTD69026.1"/>
    <property type="molecule type" value="Genomic_DNA"/>
</dbReference>
<evidence type="ECO:0000256" key="7">
    <source>
        <dbReference type="ARBA" id="ARBA00023136"/>
    </source>
</evidence>
<evidence type="ECO:0000256" key="5">
    <source>
        <dbReference type="ARBA" id="ARBA00022692"/>
    </source>
</evidence>
<keyword evidence="5 8" id="KW-0812">Transmembrane</keyword>
<dbReference type="InterPro" id="IPR047817">
    <property type="entry name" value="ABC2_TM_bact-type"/>
</dbReference>
<organism evidence="10 11">
    <name type="scientific">Legionella steelei</name>
    <dbReference type="NCBI Taxonomy" id="947033"/>
    <lineage>
        <taxon>Bacteria</taxon>
        <taxon>Pseudomonadati</taxon>
        <taxon>Pseudomonadota</taxon>
        <taxon>Gammaproteobacteria</taxon>
        <taxon>Legionellales</taxon>
        <taxon>Legionellaceae</taxon>
        <taxon>Legionella</taxon>
    </lineage>
</organism>
<evidence type="ECO:0000256" key="4">
    <source>
        <dbReference type="ARBA" id="ARBA00022475"/>
    </source>
</evidence>
<keyword evidence="3" id="KW-0813">Transport</keyword>
<reference evidence="10 11" key="1">
    <citation type="submission" date="2015-11" db="EMBL/GenBank/DDBJ databases">
        <title>Genomic analysis of 38 Legionella species identifies large and diverse effector repertoires.</title>
        <authorList>
            <person name="Burstein D."/>
            <person name="Amaro F."/>
            <person name="Zusman T."/>
            <person name="Lifshitz Z."/>
            <person name="Cohen O."/>
            <person name="Gilbert J.A."/>
            <person name="Pupko T."/>
            <person name="Shuman H.A."/>
            <person name="Segal G."/>
        </authorList>
    </citation>
    <scope>NUCLEOTIDE SEQUENCE [LARGE SCALE GENOMIC DNA]</scope>
    <source>
        <strain evidence="10 11">IMVS3376</strain>
    </source>
</reference>
<dbReference type="InterPro" id="IPR013525">
    <property type="entry name" value="ABC2_TM"/>
</dbReference>
<evidence type="ECO:0000256" key="1">
    <source>
        <dbReference type="ARBA" id="ARBA00004651"/>
    </source>
</evidence>
<comment type="similarity">
    <text evidence="2">Belongs to the ABC-2 integral membrane protein family.</text>
</comment>
<name>A0A0W0ZJ13_9GAMM</name>
<evidence type="ECO:0000313" key="11">
    <source>
        <dbReference type="Proteomes" id="UP000054926"/>
    </source>
</evidence>
<dbReference type="Proteomes" id="UP000054926">
    <property type="component" value="Unassembled WGS sequence"/>
</dbReference>
<dbReference type="Gene3D" id="3.40.1710.10">
    <property type="entry name" value="abc type-2 transporter like domain"/>
    <property type="match status" value="1"/>
</dbReference>
<gene>
    <name evidence="10" type="ORF">Lste_2184</name>
</gene>